<dbReference type="NCBIfam" id="NF006043">
    <property type="entry name" value="PRK08186.1"/>
    <property type="match status" value="1"/>
</dbReference>
<reference evidence="3 4" key="1">
    <citation type="journal article" date="2019" name="J. Gen. Appl. Microbiol.">
        <title>Aerobic degradation of cis-dichloroethene by the marine bacterium Marinobacter salsuginis strain 5N-3.</title>
        <authorList>
            <person name="Inoue Y."/>
            <person name="Fukunaga Y."/>
            <person name="Katsumata H."/>
            <person name="Ohji S."/>
            <person name="Hosoyama A."/>
            <person name="Mori K."/>
            <person name="Ando K."/>
        </authorList>
    </citation>
    <scope>NUCLEOTIDE SEQUENCE [LARGE SCALE GENOMIC DNA]</scope>
    <source>
        <strain evidence="3 4">NBRC 109114</strain>
    </source>
</reference>
<accession>A0A5M3PZ27</accession>
<dbReference type="PANTHER" id="PTHR11895">
    <property type="entry name" value="TRANSAMIDASE"/>
    <property type="match status" value="1"/>
</dbReference>
<evidence type="ECO:0000259" key="2">
    <source>
        <dbReference type="Pfam" id="PF21986"/>
    </source>
</evidence>
<dbReference type="InterPro" id="IPR014085">
    <property type="entry name" value="Allophanate_hydrolase"/>
</dbReference>
<keyword evidence="3" id="KW-0378">Hydrolase</keyword>
<dbReference type="InterPro" id="IPR023631">
    <property type="entry name" value="Amidase_dom"/>
</dbReference>
<dbReference type="AlphaFoldDB" id="A0A5M3PZ27"/>
<dbReference type="Pfam" id="PF01425">
    <property type="entry name" value="Amidase"/>
    <property type="match status" value="1"/>
</dbReference>
<dbReference type="GO" id="GO:0016787">
    <property type="term" value="F:hydrolase activity"/>
    <property type="evidence" value="ECO:0007669"/>
    <property type="project" value="UniProtKB-KW"/>
</dbReference>
<dbReference type="Gene3D" id="1.20.58.1700">
    <property type="match status" value="1"/>
</dbReference>
<dbReference type="Gene3D" id="3.10.490.10">
    <property type="entry name" value="Gamma-glutamyl cyclotransferase-like"/>
    <property type="match status" value="1"/>
</dbReference>
<protein>
    <submittedName>
        <fullName evidence="3">Allophanate hydrolase</fullName>
    </submittedName>
</protein>
<comment type="caution">
    <text evidence="3">The sequence shown here is derived from an EMBL/GenBank/DDBJ whole genome shotgun (WGS) entry which is preliminary data.</text>
</comment>
<feature type="domain" description="Amidase" evidence="1">
    <location>
        <begin position="53"/>
        <end position="444"/>
    </location>
</feature>
<proteinExistence type="predicted"/>
<dbReference type="SUPFAM" id="SSF75304">
    <property type="entry name" value="Amidase signature (AS) enzymes"/>
    <property type="match status" value="1"/>
</dbReference>
<evidence type="ECO:0000259" key="1">
    <source>
        <dbReference type="Pfam" id="PF01425"/>
    </source>
</evidence>
<dbReference type="EMBL" id="BGZI01000007">
    <property type="protein sequence ID" value="GBO87989.1"/>
    <property type="molecule type" value="Genomic_DNA"/>
</dbReference>
<sequence>MPSMLGWTIKDWQNAYKEGATPRLLLGELLTGLDSNDAAWISILDQEGLGKALSELDEQLEKAGGDISTLPLYGIPFAVKDNIDVAGFETTAACPAFAYTPAEDAHTVARLKAAGAVVIGKTNLDQFATGLLGTRSPYGAVPNTFKPEVISGGSSSGSASVVARGLVPFALGTDTAGSGRVPAGLNNLVGLKPTKGLFSIRGVVPACRSLDCVSIFALTVNDAGLVSDVMAGFDAGDAFSRKSPDALPLDSAALRRPGPIKRLAIPEHPQWFGDQQSEAAWNTAISQWRQQNVELVPMDFSPLLELAALLYEGPWVAERHAAVESFMASHSDEMNPVVRGIISKAASFSATDTFKAQYRKEELLRQIDELLADVDALLVPTAPTAPTIEAVNADPVTLNSQLGTYTNFVNLADMSALAVPAGFRDDGLPFGVTLISGAWKDAELQHLACQWLNSHPTPLGATTRARPEETPGAAISTPTIKVAVVGAHLSGMPLNTQLGERHAVLLEQTTTSANYRLFALPNTTPPKPGLKRAAPGKGEAIIVEVWEMPASAFGSFVDLIPAPLGIGNVELADGRWVNGFICEGYGFEGAEDVTEFGGWRAYIASRS</sequence>
<dbReference type="Pfam" id="PF21986">
    <property type="entry name" value="AH_C"/>
    <property type="match status" value="1"/>
</dbReference>
<dbReference type="NCBIfam" id="TIGR02713">
    <property type="entry name" value="allophanate_hyd"/>
    <property type="match status" value="1"/>
</dbReference>
<name>A0A5M3PZ27_9GAMM</name>
<evidence type="ECO:0000313" key="3">
    <source>
        <dbReference type="EMBL" id="GBO87989.1"/>
    </source>
</evidence>
<organism evidence="3 4">
    <name type="scientific">Marinobacter salsuginis</name>
    <dbReference type="NCBI Taxonomy" id="418719"/>
    <lineage>
        <taxon>Bacteria</taxon>
        <taxon>Pseudomonadati</taxon>
        <taxon>Pseudomonadota</taxon>
        <taxon>Gammaproteobacteria</taxon>
        <taxon>Pseudomonadales</taxon>
        <taxon>Marinobacteraceae</taxon>
        <taxon>Marinobacter</taxon>
    </lineage>
</organism>
<evidence type="ECO:0000313" key="4">
    <source>
        <dbReference type="Proteomes" id="UP000387223"/>
    </source>
</evidence>
<dbReference type="PANTHER" id="PTHR11895:SF169">
    <property type="entry name" value="GLUTAMYL-TRNA(GLN) AMIDOTRANSFERASE"/>
    <property type="match status" value="1"/>
</dbReference>
<feature type="domain" description="Allophanate hydrolase C-terminal" evidence="2">
    <location>
        <begin position="480"/>
        <end position="604"/>
    </location>
</feature>
<dbReference type="Gene3D" id="3.90.1300.10">
    <property type="entry name" value="Amidase signature (AS) domain"/>
    <property type="match status" value="1"/>
</dbReference>
<gene>
    <name evidence="3" type="ORF">MSSD14B_16570</name>
</gene>
<dbReference type="InterPro" id="IPR000120">
    <property type="entry name" value="Amidase"/>
</dbReference>
<dbReference type="InterPro" id="IPR053844">
    <property type="entry name" value="AH_C"/>
</dbReference>
<dbReference type="InterPro" id="IPR036928">
    <property type="entry name" value="AS_sf"/>
</dbReference>
<dbReference type="Proteomes" id="UP000387223">
    <property type="component" value="Unassembled WGS sequence"/>
</dbReference>